<dbReference type="Pfam" id="PF11518">
    <property type="entry name" value="DUF3221"/>
    <property type="match status" value="1"/>
</dbReference>
<dbReference type="Gene3D" id="2.40.50.140">
    <property type="entry name" value="Nucleic acid-binding proteins"/>
    <property type="match status" value="1"/>
</dbReference>
<evidence type="ECO:0000313" key="2">
    <source>
        <dbReference type="Proteomes" id="UP000558113"/>
    </source>
</evidence>
<name>A0A7X4YTU4_9BACL</name>
<dbReference type="AlphaFoldDB" id="A0A7X4YTU4"/>
<dbReference type="InterPro" id="IPR012340">
    <property type="entry name" value="NA-bd_OB-fold"/>
</dbReference>
<accession>A0A7X4YTU4</accession>
<dbReference type="RefSeq" id="WP_161703352.1">
    <property type="nucleotide sequence ID" value="NZ_JAAAMU010000018.1"/>
</dbReference>
<keyword evidence="2" id="KW-1185">Reference proteome</keyword>
<sequence>MKKAALGIVTFLLFVVLNGCRISPEAGTGDYIIAKDEQRILVAKNISRADAANQTLADLREKHVEVIAYILEDAGLYDELEVGNRVKVTPKTTDKGEYIVMQSDPPQIVAGKVVRQ</sequence>
<dbReference type="InterPro" id="IPR021598">
    <property type="entry name" value="DUF3221"/>
</dbReference>
<dbReference type="Proteomes" id="UP000558113">
    <property type="component" value="Unassembled WGS sequence"/>
</dbReference>
<dbReference type="EMBL" id="JAAAMU010000018">
    <property type="protein sequence ID" value="NBC72403.1"/>
    <property type="molecule type" value="Genomic_DNA"/>
</dbReference>
<organism evidence="1 2">
    <name type="scientific">Paenibacillus sacheonensis</name>
    <dbReference type="NCBI Taxonomy" id="742054"/>
    <lineage>
        <taxon>Bacteria</taxon>
        <taxon>Bacillati</taxon>
        <taxon>Bacillota</taxon>
        <taxon>Bacilli</taxon>
        <taxon>Bacillales</taxon>
        <taxon>Paenibacillaceae</taxon>
        <taxon>Paenibacillus</taxon>
    </lineage>
</organism>
<reference evidence="1 2" key="1">
    <citation type="submission" date="2020-01" db="EMBL/GenBank/DDBJ databases">
        <title>Paenibacillus soybeanensis sp. nov. isolated from the nodules of soybean (Glycine max(L.) Merr).</title>
        <authorList>
            <person name="Wang H."/>
        </authorList>
    </citation>
    <scope>NUCLEOTIDE SEQUENCE [LARGE SCALE GENOMIC DNA]</scope>
    <source>
        <strain evidence="1 2">DSM 23054</strain>
    </source>
</reference>
<proteinExistence type="predicted"/>
<comment type="caution">
    <text evidence="1">The sequence shown here is derived from an EMBL/GenBank/DDBJ whole genome shotgun (WGS) entry which is preliminary data.</text>
</comment>
<evidence type="ECO:0000313" key="1">
    <source>
        <dbReference type="EMBL" id="NBC72403.1"/>
    </source>
</evidence>
<protein>
    <submittedName>
        <fullName evidence="1">DUF3221 domain-containing protein</fullName>
    </submittedName>
</protein>
<dbReference type="OrthoDB" id="2620854at2"/>
<gene>
    <name evidence="1" type="ORF">GT003_25690</name>
</gene>